<protein>
    <submittedName>
        <fullName evidence="1">Uncharacterized protein</fullName>
    </submittedName>
</protein>
<reference evidence="1" key="2">
    <citation type="journal article" date="2015" name="Fish Shellfish Immunol.">
        <title>Early steps in the European eel (Anguilla anguilla)-Vibrio vulnificus interaction in the gills: Role of the RtxA13 toxin.</title>
        <authorList>
            <person name="Callol A."/>
            <person name="Pajuelo D."/>
            <person name="Ebbesson L."/>
            <person name="Teles M."/>
            <person name="MacKenzie S."/>
            <person name="Amaro C."/>
        </authorList>
    </citation>
    <scope>NUCLEOTIDE SEQUENCE</scope>
</reference>
<sequence>MSAKLNQSYSINIVQCWYICDMHILSKCLFMLLTTVPIVQARTRDTPF</sequence>
<accession>A0A0E9R8P2</accession>
<organism evidence="1">
    <name type="scientific">Anguilla anguilla</name>
    <name type="common">European freshwater eel</name>
    <name type="synonym">Muraena anguilla</name>
    <dbReference type="NCBI Taxonomy" id="7936"/>
    <lineage>
        <taxon>Eukaryota</taxon>
        <taxon>Metazoa</taxon>
        <taxon>Chordata</taxon>
        <taxon>Craniata</taxon>
        <taxon>Vertebrata</taxon>
        <taxon>Euteleostomi</taxon>
        <taxon>Actinopterygii</taxon>
        <taxon>Neopterygii</taxon>
        <taxon>Teleostei</taxon>
        <taxon>Anguilliformes</taxon>
        <taxon>Anguillidae</taxon>
        <taxon>Anguilla</taxon>
    </lineage>
</organism>
<dbReference type="AlphaFoldDB" id="A0A0E9R8P2"/>
<proteinExistence type="predicted"/>
<reference evidence="1" key="1">
    <citation type="submission" date="2014-11" db="EMBL/GenBank/DDBJ databases">
        <authorList>
            <person name="Amaro Gonzalez C."/>
        </authorList>
    </citation>
    <scope>NUCLEOTIDE SEQUENCE</scope>
</reference>
<evidence type="ECO:0000313" key="1">
    <source>
        <dbReference type="EMBL" id="JAH24713.1"/>
    </source>
</evidence>
<name>A0A0E9R8P2_ANGAN</name>
<dbReference type="EMBL" id="GBXM01083864">
    <property type="protein sequence ID" value="JAH24713.1"/>
    <property type="molecule type" value="Transcribed_RNA"/>
</dbReference>